<dbReference type="InterPro" id="IPR005901">
    <property type="entry name" value="GLPGLI"/>
</dbReference>
<dbReference type="NCBIfam" id="TIGR01200">
    <property type="entry name" value="GLPGLI"/>
    <property type="match status" value="1"/>
</dbReference>
<evidence type="ECO:0000313" key="2">
    <source>
        <dbReference type="Proteomes" id="UP000317332"/>
    </source>
</evidence>
<dbReference type="RefSeq" id="WP_140989376.1">
    <property type="nucleotide sequence ID" value="NZ_VHIQ01000002.1"/>
</dbReference>
<keyword evidence="2" id="KW-1185">Reference proteome</keyword>
<proteinExistence type="predicted"/>
<reference evidence="1 2" key="1">
    <citation type="submission" date="2019-06" db="EMBL/GenBank/DDBJ databases">
        <title>Flavobacteriaceae Paucihalobacterium erythroidium CWB-1, complete genome.</title>
        <authorList>
            <person name="Wu S."/>
        </authorList>
    </citation>
    <scope>NUCLEOTIDE SEQUENCE [LARGE SCALE GENOMIC DNA]</scope>
    <source>
        <strain evidence="1 2">CWB-1</strain>
    </source>
</reference>
<dbReference type="AlphaFoldDB" id="A0A506PM37"/>
<dbReference type="Proteomes" id="UP000317332">
    <property type="component" value="Unassembled WGS sequence"/>
</dbReference>
<dbReference type="OrthoDB" id="1429333at2"/>
<dbReference type="EMBL" id="VHIQ01000002">
    <property type="protein sequence ID" value="TPV34926.1"/>
    <property type="molecule type" value="Genomic_DNA"/>
</dbReference>
<accession>A0A506PM37</accession>
<organism evidence="1 2">
    <name type="scientific">Paucihalobacter ruber</name>
    <dbReference type="NCBI Taxonomy" id="2567861"/>
    <lineage>
        <taxon>Bacteria</taxon>
        <taxon>Pseudomonadati</taxon>
        <taxon>Bacteroidota</taxon>
        <taxon>Flavobacteriia</taxon>
        <taxon>Flavobacteriales</taxon>
        <taxon>Flavobacteriaceae</taxon>
        <taxon>Paucihalobacter</taxon>
    </lineage>
</organism>
<name>A0A506PM37_9FLAO</name>
<sequence length="242" mass="27830">MERIFQWFIIILSQLSFSQNLSGIVEYKVISQITTDTISNQRTAAIFENITNQFEKLSFRLEFNANESIFELNTILKSDNSAEKAFVSQAISIVEGETTYLNLAESKRLIIKKLFSDVFLVSDNLEIDWKIVNNSKEINGYECFKAEVILKADKMHTKDRQVTAWFTNKIPVSHGPRGFAGLPGLILELQVDDIDFVANKITFKNKDEVKINAPTKGIKLTLPEYHNLVMEKIYEYGFEKRQ</sequence>
<protein>
    <submittedName>
        <fullName evidence="1">GLPGLI family protein</fullName>
    </submittedName>
</protein>
<comment type="caution">
    <text evidence="1">The sequence shown here is derived from an EMBL/GenBank/DDBJ whole genome shotgun (WGS) entry which is preliminary data.</text>
</comment>
<dbReference type="Pfam" id="PF09697">
    <property type="entry name" value="Porph_ging"/>
    <property type="match status" value="1"/>
</dbReference>
<evidence type="ECO:0000313" key="1">
    <source>
        <dbReference type="EMBL" id="TPV34926.1"/>
    </source>
</evidence>
<gene>
    <name evidence="1" type="ORF">FJ651_05195</name>
</gene>